<evidence type="ECO:0000313" key="10">
    <source>
        <dbReference type="Proteomes" id="UP000588491"/>
    </source>
</evidence>
<evidence type="ECO:0000313" key="9">
    <source>
        <dbReference type="EMBL" id="NMO76120.1"/>
    </source>
</evidence>
<feature type="domain" description="ABC3 transporter permease C-terminal" evidence="8">
    <location>
        <begin position="338"/>
        <end position="452"/>
    </location>
</feature>
<feature type="transmembrane region" description="Helical" evidence="7">
    <location>
        <begin position="383"/>
        <end position="410"/>
    </location>
</feature>
<dbReference type="GO" id="GO:0005886">
    <property type="term" value="C:plasma membrane"/>
    <property type="evidence" value="ECO:0007669"/>
    <property type="project" value="UniProtKB-SubCell"/>
</dbReference>
<keyword evidence="10" id="KW-1185">Reference proteome</keyword>
<feature type="transmembrane region" description="Helical" evidence="7">
    <location>
        <begin position="723"/>
        <end position="742"/>
    </location>
</feature>
<protein>
    <submittedName>
        <fullName evidence="9">FtsX-like permease family protein</fullName>
    </submittedName>
</protein>
<name>A0A7Y0K5E9_9BACI</name>
<gene>
    <name evidence="9" type="ORF">HHU08_03720</name>
</gene>
<keyword evidence="6" id="KW-0175">Coiled coil</keyword>
<evidence type="ECO:0000256" key="7">
    <source>
        <dbReference type="SAM" id="Phobius"/>
    </source>
</evidence>
<dbReference type="EMBL" id="JABBPK010000001">
    <property type="protein sequence ID" value="NMO76120.1"/>
    <property type="molecule type" value="Genomic_DNA"/>
</dbReference>
<dbReference type="PANTHER" id="PTHR30287">
    <property type="entry name" value="MEMBRANE COMPONENT OF PREDICTED ABC SUPERFAMILY METABOLITE UPTAKE TRANSPORTER"/>
    <property type="match status" value="1"/>
</dbReference>
<keyword evidence="3 7" id="KW-0812">Transmembrane</keyword>
<dbReference type="AlphaFoldDB" id="A0A7Y0K5E9"/>
<keyword evidence="2" id="KW-1003">Cell membrane</keyword>
<feature type="transmembrane region" description="Helical" evidence="7">
    <location>
        <begin position="332"/>
        <end position="353"/>
    </location>
</feature>
<dbReference type="Pfam" id="PF02687">
    <property type="entry name" value="FtsX"/>
    <property type="match status" value="2"/>
</dbReference>
<evidence type="ECO:0000259" key="8">
    <source>
        <dbReference type="Pfam" id="PF02687"/>
    </source>
</evidence>
<evidence type="ECO:0000256" key="4">
    <source>
        <dbReference type="ARBA" id="ARBA00022989"/>
    </source>
</evidence>
<keyword evidence="4 7" id="KW-1133">Transmembrane helix</keyword>
<feature type="transmembrane region" description="Helical" evidence="7">
    <location>
        <begin position="777"/>
        <end position="797"/>
    </location>
</feature>
<dbReference type="InterPro" id="IPR003838">
    <property type="entry name" value="ABC3_permease_C"/>
</dbReference>
<keyword evidence="5 7" id="KW-0472">Membrane</keyword>
<comment type="subcellular location">
    <subcellularLocation>
        <location evidence="1">Cell membrane</location>
        <topology evidence="1">Multi-pass membrane protein</topology>
    </subcellularLocation>
</comment>
<sequence>MKNVYLKSSFKEISSSKGKFISIILIILLGTMLFVGVRSTGPDLSNSASSYVNNYHLADLQIISTMGLTEEDVQILQKEENLVVEAGFSATYEKNKEELVQILSYSNDANLNKWKVIEGDLPKSNQEIVLDYKAKEFGFKLGEEYKINSPEIENKTFTIVGFVNSPLYLSTSDRGTTDSGNGNIDYFAYIPEAAFSQDVYSQLFIKFLDTENLVADSSEYTSVLDENVSKVEQLYADRPEKRLEEIQTKAKETLYANLQEIEQGKEQVELAKMQSGADLSSLDAESEKLNKLENDIDEKIAEVETMEEPVYYFQTRSSNPGYQDYFDSATSITAIAGIFPAFFLFIAVLVTFTTMSRMVEENRGEIGTLKALGYKKIEIAQKYIIYTLLAGVLGVGLGTVIGTKTLPPFIFHLFEEYNIPTFVGQYHWNYIVQALIAGLFATLGSALYVLWKDLREKPSTLMRPRASKSGKRILLERITPLWNRLNFNQKVSYRNLFRYKSRMIMAIVGISGCTGLILAGYGIKNSIEDLQPKQFSEILHYQGIVTMDRPTALTHSSLITEEMNAVVESVSVKNKTRSSQTVSMISPSRTEKFNNYVSLHDVNKNRVTVLPEVGALITQKLAKDMNVENGDTLSINKDSKTVKIRVVGIVKNYAGHFMYIAPTYYEELFGDYEPTSVLIKTKKLSASEQKNLTTSLLENSDVKNVSFFKESGGIQQFGSLNSVVMIMIILSGALALVVLYNLTNINISERIRELSTIKVLGFYNKEVTSYVMRESMVLSLLGILLGFMVGTYLHRFILTTAESGNIVFPLTIHWSSFVYAGLITLFLNFLVIGIAHFKLKHINMIDALKSNE</sequence>
<evidence type="ECO:0000256" key="5">
    <source>
        <dbReference type="ARBA" id="ARBA00023136"/>
    </source>
</evidence>
<dbReference type="InterPro" id="IPR038766">
    <property type="entry name" value="Membrane_comp_ABC_pdt"/>
</dbReference>
<dbReference type="Proteomes" id="UP000588491">
    <property type="component" value="Unassembled WGS sequence"/>
</dbReference>
<reference evidence="9 10" key="1">
    <citation type="submission" date="2020-04" db="EMBL/GenBank/DDBJ databases">
        <title>Bacillus sp. UniB3 isolated from commercial digestive syrup.</title>
        <authorList>
            <person name="Thorat V."/>
            <person name="Kirdat K."/>
            <person name="Tiwarekar B."/>
            <person name="Yadav A."/>
        </authorList>
    </citation>
    <scope>NUCLEOTIDE SEQUENCE [LARGE SCALE GENOMIC DNA]</scope>
    <source>
        <strain evidence="9 10">UniB3</strain>
    </source>
</reference>
<organism evidence="9 10">
    <name type="scientific">Niallia alba</name>
    <dbReference type="NCBI Taxonomy" id="2729105"/>
    <lineage>
        <taxon>Bacteria</taxon>
        <taxon>Bacillati</taxon>
        <taxon>Bacillota</taxon>
        <taxon>Bacilli</taxon>
        <taxon>Bacillales</taxon>
        <taxon>Bacillaceae</taxon>
        <taxon>Niallia</taxon>
    </lineage>
</organism>
<evidence type="ECO:0000256" key="6">
    <source>
        <dbReference type="SAM" id="Coils"/>
    </source>
</evidence>
<feature type="transmembrane region" description="Helical" evidence="7">
    <location>
        <begin position="503"/>
        <end position="523"/>
    </location>
</feature>
<accession>A0A7Y0K5E9</accession>
<proteinExistence type="predicted"/>
<feature type="domain" description="ABC3 transporter permease C-terminal" evidence="8">
    <location>
        <begin position="725"/>
        <end position="843"/>
    </location>
</feature>
<feature type="transmembrane region" description="Helical" evidence="7">
    <location>
        <begin position="20"/>
        <end position="37"/>
    </location>
</feature>
<feature type="coiled-coil region" evidence="6">
    <location>
        <begin position="282"/>
        <end position="309"/>
    </location>
</feature>
<comment type="caution">
    <text evidence="9">The sequence shown here is derived from an EMBL/GenBank/DDBJ whole genome shotgun (WGS) entry which is preliminary data.</text>
</comment>
<evidence type="ECO:0000256" key="1">
    <source>
        <dbReference type="ARBA" id="ARBA00004651"/>
    </source>
</evidence>
<feature type="transmembrane region" description="Helical" evidence="7">
    <location>
        <begin position="430"/>
        <end position="451"/>
    </location>
</feature>
<evidence type="ECO:0000256" key="2">
    <source>
        <dbReference type="ARBA" id="ARBA00022475"/>
    </source>
</evidence>
<feature type="transmembrane region" description="Helical" evidence="7">
    <location>
        <begin position="817"/>
        <end position="839"/>
    </location>
</feature>
<evidence type="ECO:0000256" key="3">
    <source>
        <dbReference type="ARBA" id="ARBA00022692"/>
    </source>
</evidence>
<dbReference type="RefSeq" id="WP_169187822.1">
    <property type="nucleotide sequence ID" value="NZ_JABBPK010000001.1"/>
</dbReference>
<dbReference type="PANTHER" id="PTHR30287:SF1">
    <property type="entry name" value="INNER MEMBRANE PROTEIN"/>
    <property type="match status" value="1"/>
</dbReference>